<comment type="caution">
    <text evidence="7">The sequence shown here is derived from an EMBL/GenBank/DDBJ whole genome shotgun (WGS) entry which is preliminary data.</text>
</comment>
<dbReference type="PANTHER" id="PTHR21392">
    <property type="entry name" value="TRNA-URIDINE AMINOCARBOXYPROPYLTRANSFERASE 2"/>
    <property type="match status" value="1"/>
</dbReference>
<accession>A0ABT5K836</accession>
<keyword evidence="3" id="KW-0949">S-adenosyl-L-methionine</keyword>
<evidence type="ECO:0000259" key="6">
    <source>
        <dbReference type="SMART" id="SM01144"/>
    </source>
</evidence>
<dbReference type="EMBL" id="JAQQXT010000001">
    <property type="protein sequence ID" value="MDC8770120.1"/>
    <property type="molecule type" value="Genomic_DNA"/>
</dbReference>
<reference evidence="7 8" key="1">
    <citation type="submission" date="2022-10" db="EMBL/GenBank/DDBJ databases">
        <title>Paucibacter sp. hw1 Genome sequencing.</title>
        <authorList>
            <person name="Park S."/>
        </authorList>
    </citation>
    <scope>NUCLEOTIDE SEQUENCE [LARGE SCALE GENOMIC DNA]</scope>
    <source>
        <strain evidence="8">hw1</strain>
    </source>
</reference>
<evidence type="ECO:0000256" key="5">
    <source>
        <dbReference type="ARBA" id="ARBA00034489"/>
    </source>
</evidence>
<evidence type="ECO:0000313" key="8">
    <source>
        <dbReference type="Proteomes" id="UP001221189"/>
    </source>
</evidence>
<organism evidence="7 8">
    <name type="scientific">Roseateles albus</name>
    <dbReference type="NCBI Taxonomy" id="2987525"/>
    <lineage>
        <taxon>Bacteria</taxon>
        <taxon>Pseudomonadati</taxon>
        <taxon>Pseudomonadota</taxon>
        <taxon>Betaproteobacteria</taxon>
        <taxon>Burkholderiales</taxon>
        <taxon>Sphaerotilaceae</taxon>
        <taxon>Roseateles</taxon>
    </lineage>
</organism>
<sequence length="203" mass="22677">MKDQPERHAARPPRAQCPKCQRPQAACICEWVRPVANRVELLLLQHPLEQGHAKGTATLLQMSLRHCRIWVGESFDPQELAQALARTEAGSTWLLYPEDRPHISPGLMAAAACRQLVVLDATWRKSRKMLLLNSLLQHLPRLALLDPPASRYTVRKAQLGHQLSTLEASVLALQQLEGPSAAFDDLLKGFDGFVAQQSSRFQP</sequence>
<protein>
    <recommendedName>
        <fullName evidence="1">tRNA-uridine aminocarboxypropyltransferase</fullName>
        <ecNumber evidence="1">2.5.1.25</ecNumber>
    </recommendedName>
</protein>
<feature type="domain" description="DTW" evidence="6">
    <location>
        <begin position="13"/>
        <end position="202"/>
    </location>
</feature>
<evidence type="ECO:0000256" key="4">
    <source>
        <dbReference type="ARBA" id="ARBA00022694"/>
    </source>
</evidence>
<name>A0ABT5K836_9BURK</name>
<proteinExistence type="inferred from homology"/>
<dbReference type="Pfam" id="PF03942">
    <property type="entry name" value="DTW"/>
    <property type="match status" value="1"/>
</dbReference>
<dbReference type="PANTHER" id="PTHR21392:SF0">
    <property type="entry name" value="TRNA-URIDINE AMINOCARBOXYPROPYLTRANSFERASE 2"/>
    <property type="match status" value="1"/>
</dbReference>
<keyword evidence="2" id="KW-0808">Transferase</keyword>
<keyword evidence="4" id="KW-0819">tRNA processing</keyword>
<comment type="similarity">
    <text evidence="5">Belongs to the TDD superfamily. DTWD2 family.</text>
</comment>
<evidence type="ECO:0000256" key="1">
    <source>
        <dbReference type="ARBA" id="ARBA00012386"/>
    </source>
</evidence>
<evidence type="ECO:0000256" key="2">
    <source>
        <dbReference type="ARBA" id="ARBA00022679"/>
    </source>
</evidence>
<dbReference type="InterPro" id="IPR039262">
    <property type="entry name" value="DTWD2/TAPT"/>
</dbReference>
<evidence type="ECO:0000313" key="7">
    <source>
        <dbReference type="EMBL" id="MDC8770120.1"/>
    </source>
</evidence>
<dbReference type="SMART" id="SM01144">
    <property type="entry name" value="DTW"/>
    <property type="match status" value="1"/>
</dbReference>
<dbReference type="EC" id="2.5.1.25" evidence="1"/>
<keyword evidence="8" id="KW-1185">Reference proteome</keyword>
<evidence type="ECO:0000256" key="3">
    <source>
        <dbReference type="ARBA" id="ARBA00022691"/>
    </source>
</evidence>
<dbReference type="RefSeq" id="WP_273598602.1">
    <property type="nucleotide sequence ID" value="NZ_JAQQXT010000001.1"/>
</dbReference>
<dbReference type="InterPro" id="IPR005636">
    <property type="entry name" value="DTW"/>
</dbReference>
<gene>
    <name evidence="7" type="ORF">PRZ03_00955</name>
</gene>
<dbReference type="Proteomes" id="UP001221189">
    <property type="component" value="Unassembled WGS sequence"/>
</dbReference>